<organism evidence="2 3">
    <name type="scientific">Haloplanus litoreus</name>
    <dbReference type="NCBI Taxonomy" id="767515"/>
    <lineage>
        <taxon>Archaea</taxon>
        <taxon>Methanobacteriati</taxon>
        <taxon>Methanobacteriota</taxon>
        <taxon>Stenosarchaea group</taxon>
        <taxon>Halobacteria</taxon>
        <taxon>Halobacteriales</taxon>
        <taxon>Haloferacaceae</taxon>
        <taxon>Haloplanus</taxon>
    </lineage>
</organism>
<keyword evidence="1" id="KW-1133">Transmembrane helix</keyword>
<proteinExistence type="predicted"/>
<name>A0ABD5ZWL5_9EURY</name>
<keyword evidence="3" id="KW-1185">Reference proteome</keyword>
<dbReference type="Proteomes" id="UP001596434">
    <property type="component" value="Unassembled WGS sequence"/>
</dbReference>
<dbReference type="AlphaFoldDB" id="A0ABD5ZWL5"/>
<keyword evidence="1" id="KW-0812">Transmembrane</keyword>
<dbReference type="RefSeq" id="WP_379702699.1">
    <property type="nucleotide sequence ID" value="NZ_JBHTAT010000001.1"/>
</dbReference>
<reference evidence="2 3" key="1">
    <citation type="journal article" date="2019" name="Int. J. Syst. Evol. Microbiol.">
        <title>The Global Catalogue of Microorganisms (GCM) 10K type strain sequencing project: providing services to taxonomists for standard genome sequencing and annotation.</title>
        <authorList>
            <consortium name="The Broad Institute Genomics Platform"/>
            <consortium name="The Broad Institute Genome Sequencing Center for Infectious Disease"/>
            <person name="Wu L."/>
            <person name="Ma J."/>
        </authorList>
    </citation>
    <scope>NUCLEOTIDE SEQUENCE [LARGE SCALE GENOMIC DNA]</scope>
    <source>
        <strain evidence="2 3">GX21</strain>
    </source>
</reference>
<evidence type="ECO:0000313" key="2">
    <source>
        <dbReference type="EMBL" id="MFC7254497.1"/>
    </source>
</evidence>
<keyword evidence="1" id="KW-0472">Membrane</keyword>
<evidence type="ECO:0008006" key="4">
    <source>
        <dbReference type="Google" id="ProtNLM"/>
    </source>
</evidence>
<feature type="transmembrane region" description="Helical" evidence="1">
    <location>
        <begin position="58"/>
        <end position="78"/>
    </location>
</feature>
<accession>A0ABD5ZWL5</accession>
<comment type="caution">
    <text evidence="2">The sequence shown here is derived from an EMBL/GenBank/DDBJ whole genome shotgun (WGS) entry which is preliminary data.</text>
</comment>
<sequence length="82" mass="8613">MPAKTGASHALSSFVSLIVGTVLSKYVWTYTPPLAEAGALAGRHLSGLVGTPLSRETTGGFVVVLLLSFLWGVIYHLARDEG</sequence>
<gene>
    <name evidence="2" type="ORF">ACFQKE_04135</name>
</gene>
<dbReference type="EMBL" id="JBHTAT010000001">
    <property type="protein sequence ID" value="MFC7254497.1"/>
    <property type="molecule type" value="Genomic_DNA"/>
</dbReference>
<dbReference type="GeneID" id="96952811"/>
<evidence type="ECO:0000313" key="3">
    <source>
        <dbReference type="Proteomes" id="UP001596434"/>
    </source>
</evidence>
<protein>
    <recommendedName>
        <fullName evidence="4">LexA-binding, inner membrane-associated hydrolase</fullName>
    </recommendedName>
</protein>
<evidence type="ECO:0000256" key="1">
    <source>
        <dbReference type="SAM" id="Phobius"/>
    </source>
</evidence>